<dbReference type="SMART" id="SM00240">
    <property type="entry name" value="FHA"/>
    <property type="match status" value="1"/>
</dbReference>
<evidence type="ECO:0000256" key="2">
    <source>
        <dbReference type="SAM" id="Coils"/>
    </source>
</evidence>
<dbReference type="OrthoDB" id="444265at2759"/>
<dbReference type="CDD" id="cd22691">
    <property type="entry name" value="FHA_PS1-like"/>
    <property type="match status" value="1"/>
</dbReference>
<organism evidence="5 6">
    <name type="scientific">Populus tomentosa</name>
    <name type="common">Chinese white poplar</name>
    <dbReference type="NCBI Taxonomy" id="118781"/>
    <lineage>
        <taxon>Eukaryota</taxon>
        <taxon>Viridiplantae</taxon>
        <taxon>Streptophyta</taxon>
        <taxon>Embryophyta</taxon>
        <taxon>Tracheophyta</taxon>
        <taxon>Spermatophyta</taxon>
        <taxon>Magnoliopsida</taxon>
        <taxon>eudicotyledons</taxon>
        <taxon>Gunneridae</taxon>
        <taxon>Pentapetalae</taxon>
        <taxon>rosids</taxon>
        <taxon>fabids</taxon>
        <taxon>Malpighiales</taxon>
        <taxon>Salicaceae</taxon>
        <taxon>Saliceae</taxon>
        <taxon>Populus</taxon>
    </lineage>
</organism>
<gene>
    <name evidence="5" type="ORF">POTOM_045641</name>
</gene>
<dbReference type="InterPro" id="IPR000253">
    <property type="entry name" value="FHA_dom"/>
</dbReference>
<reference evidence="5" key="1">
    <citation type="journal article" date="2020" name="bioRxiv">
        <title>Hybrid origin of Populus tomentosa Carr. identified through genome sequencing and phylogenomic analysis.</title>
        <authorList>
            <person name="An X."/>
            <person name="Gao K."/>
            <person name="Chen Z."/>
            <person name="Li J."/>
            <person name="Yang X."/>
            <person name="Yang X."/>
            <person name="Zhou J."/>
            <person name="Guo T."/>
            <person name="Zhao T."/>
            <person name="Huang S."/>
            <person name="Miao D."/>
            <person name="Khan W.U."/>
            <person name="Rao P."/>
            <person name="Ye M."/>
            <person name="Lei B."/>
            <person name="Liao W."/>
            <person name="Wang J."/>
            <person name="Ji L."/>
            <person name="Li Y."/>
            <person name="Guo B."/>
            <person name="Mustafa N.S."/>
            <person name="Li S."/>
            <person name="Yun Q."/>
            <person name="Keller S.R."/>
            <person name="Mao J."/>
            <person name="Zhang R."/>
            <person name="Strauss S.H."/>
        </authorList>
    </citation>
    <scope>NUCLEOTIDE SEQUENCE</scope>
    <source>
        <strain evidence="5">GM15</strain>
        <tissue evidence="5">Leaf</tissue>
    </source>
</reference>
<dbReference type="PANTHER" id="PTHR22593">
    <property type="entry name" value="TRANSMEMBRANE PROTEIN 18"/>
    <property type="match status" value="1"/>
</dbReference>
<dbReference type="PANTHER" id="PTHR22593:SF8">
    <property type="entry name" value="FHA DOMAIN-CONTAINING PROTEIN PS1"/>
    <property type="match status" value="1"/>
</dbReference>
<keyword evidence="1" id="KW-0694">RNA-binding</keyword>
<feature type="coiled-coil region" evidence="2">
    <location>
        <begin position="166"/>
        <end position="196"/>
    </location>
</feature>
<dbReference type="EMBL" id="JAAWWB010000026">
    <property type="protein sequence ID" value="KAG6751123.1"/>
    <property type="molecule type" value="Genomic_DNA"/>
</dbReference>
<dbReference type="PROSITE" id="PS50006">
    <property type="entry name" value="FHA_DOMAIN"/>
    <property type="match status" value="1"/>
</dbReference>
<keyword evidence="2" id="KW-0175">Coiled coil</keyword>
<protein>
    <recommendedName>
        <fullName evidence="4">FHA domain-containing protein</fullName>
    </recommendedName>
</protein>
<dbReference type="GO" id="GO:0031965">
    <property type="term" value="C:nuclear membrane"/>
    <property type="evidence" value="ECO:0007669"/>
    <property type="project" value="TreeGrafter"/>
</dbReference>
<dbReference type="InterPro" id="IPR002716">
    <property type="entry name" value="PIN_dom"/>
</dbReference>
<name>A0A8X7YE56_POPTO</name>
<evidence type="ECO:0000313" key="5">
    <source>
        <dbReference type="EMBL" id="KAG6751123.1"/>
    </source>
</evidence>
<keyword evidence="6" id="KW-1185">Reference proteome</keyword>
<dbReference type="CDD" id="cd09880">
    <property type="entry name" value="PIN_Smg5-6-like"/>
    <property type="match status" value="1"/>
</dbReference>
<dbReference type="Proteomes" id="UP000886885">
    <property type="component" value="Chromosome 13D"/>
</dbReference>
<dbReference type="Pfam" id="PF00498">
    <property type="entry name" value="FHA"/>
    <property type="match status" value="1"/>
</dbReference>
<comment type="caution">
    <text evidence="5">The sequence shown here is derived from an EMBL/GenBank/DDBJ whole genome shotgun (WGS) entry which is preliminary data.</text>
</comment>
<feature type="domain" description="FHA" evidence="4">
    <location>
        <begin position="66"/>
        <end position="117"/>
    </location>
</feature>
<sequence length="1080" mass="120861">MASNKEKKPEEEEEEERKIPVFTVLRNGAILKNIFVIDKSPLPSPTSSEPSIENEDNPVQETEEILTFGRHPDCNIVLNHPSISRFHLQINSRPSSQKLFVTDLSSVHGTWVSGKKIEPGFRVELNEGDTIRVGGSTRYYRLHWVPLSLAYDMETPFISPLDMAMIEEKREENPVLEEENEAKMSQDENLMATERESVEEKGSLEVAGKDDERYQAMDSTSVEKRETKSLDLILQDVGSLYCEEICESIAKKEISSAALVPDESMDSLFYDANEDIEISFRNDHNVKDILSPTTVQGVISETKCRQYDGHNQSPEYFSVRQDLLETQTIGSSMIRESNAVFSSLSTAEVESQSASEMLGATENGSLLRKGHEPINIFSNGIEMVNLSLPVKDLSENDSKKVRKENQTLEHLVALELTYKEGNQGNFTASLLVNLNSACSDDQAVSLKSTYEEGNQETFTANLLENLNTSSCSGDHAVALDPTYEEGTREHFTANLLENLNTSSCSDDHAVALDPTYEEGTQENFTTNLLANLNSSCSDDHAAADMLEVENQNLSRDDHGQSEYTSICSELLEAESVSSSFPVGLLSEIIDSKKCQTPESVLASIENQENLQSSHVRSEKKQSSRNIWSRRGKPKAVLQLQTSRGREKNRGDDVEWENQENIENRSISKTIFPGSEAAEEVLTPGKENYSPNTLLLKSLKKKGKREETQLSISRRSTSSKIAFSPYKQPEEEMIASPDKENQTPKVLQQTKLAIPASRNQVKFKQEMVLEECKAERVPLQSLLVNFSGNSNSEASVPNDATRSSISVNCSQIMRKSNFTGDGKRSWTMVADTTSLVDKESRKSLQLLQGLKGTHLAIPKMVIRELDCLKRRSSLFRKKTEASLVLEWIEECMVRTPWWIHVQSSMEEGRHIAPTPPASPQSRFSQGSEGFPCGTGSSVPFPDHGSFLEIVSPTAEDHILEYALSYRKMNRDGQLILLTNDVTLKIKAMSEGLVCETAKECRDSLVNPFSERFLWADSSPRGQTWSVSDDLVLKERYYRSPSKKSSKGEGAKGLKLILLHNSQYGQISQSEQCSLFRNRNLF</sequence>
<proteinExistence type="predicted"/>
<accession>A0A8X7YE56</accession>
<dbReference type="GO" id="GO:0003723">
    <property type="term" value="F:RNA binding"/>
    <property type="evidence" value="ECO:0007669"/>
    <property type="project" value="UniProtKB-KW"/>
</dbReference>
<evidence type="ECO:0000256" key="3">
    <source>
        <dbReference type="SAM" id="MobiDB-lite"/>
    </source>
</evidence>
<dbReference type="Pfam" id="PF13638">
    <property type="entry name" value="PIN_4"/>
    <property type="match status" value="1"/>
</dbReference>
<evidence type="ECO:0000259" key="4">
    <source>
        <dbReference type="PROSITE" id="PS50006"/>
    </source>
</evidence>
<dbReference type="AlphaFoldDB" id="A0A8X7YE56"/>
<feature type="region of interest" description="Disordered" evidence="3">
    <location>
        <begin position="611"/>
        <end position="634"/>
    </location>
</feature>
<evidence type="ECO:0000313" key="6">
    <source>
        <dbReference type="Proteomes" id="UP000886885"/>
    </source>
</evidence>
<dbReference type="PROSITE" id="PS50889">
    <property type="entry name" value="S4"/>
    <property type="match status" value="1"/>
</dbReference>
<evidence type="ECO:0000256" key="1">
    <source>
        <dbReference type="PROSITE-ProRule" id="PRU00182"/>
    </source>
</evidence>